<dbReference type="PANTHER" id="PTHR46093:SF18">
    <property type="entry name" value="FIBRONECTIN TYPE-III DOMAIN-CONTAINING PROTEIN"/>
    <property type="match status" value="1"/>
</dbReference>
<dbReference type="Proteomes" id="UP000603453">
    <property type="component" value="Unassembled WGS sequence"/>
</dbReference>
<dbReference type="PANTHER" id="PTHR46093">
    <property type="entry name" value="ACYL-COA-BINDING DOMAIN-CONTAINING PROTEIN 5"/>
    <property type="match status" value="1"/>
</dbReference>
<evidence type="ECO:0000256" key="3">
    <source>
        <dbReference type="SAM" id="MobiDB-lite"/>
    </source>
</evidence>
<evidence type="ECO:0000313" key="5">
    <source>
        <dbReference type="Proteomes" id="UP000603453"/>
    </source>
</evidence>
<reference evidence="4" key="1">
    <citation type="submission" date="2020-12" db="EMBL/GenBank/DDBJ databases">
        <title>Metabolic potential, ecology and presence of endohyphal bacteria is reflected in genomic diversity of Mucoromycotina.</title>
        <authorList>
            <person name="Muszewska A."/>
            <person name="Okrasinska A."/>
            <person name="Steczkiewicz K."/>
            <person name="Drgas O."/>
            <person name="Orlowska M."/>
            <person name="Perlinska-Lenart U."/>
            <person name="Aleksandrzak-Piekarczyk T."/>
            <person name="Szatraj K."/>
            <person name="Zielenkiewicz U."/>
            <person name="Pilsyk S."/>
            <person name="Malc E."/>
            <person name="Mieczkowski P."/>
            <person name="Kruszewska J.S."/>
            <person name="Biernat P."/>
            <person name="Pawlowska J."/>
        </authorList>
    </citation>
    <scope>NUCLEOTIDE SEQUENCE</scope>
    <source>
        <strain evidence="4">WA0000017839</strain>
    </source>
</reference>
<proteinExistence type="predicted"/>
<accession>A0A8H7R1D3</accession>
<dbReference type="SUPFAM" id="SSF117281">
    <property type="entry name" value="Kelch motif"/>
    <property type="match status" value="1"/>
</dbReference>
<evidence type="ECO:0000256" key="1">
    <source>
        <dbReference type="ARBA" id="ARBA00022441"/>
    </source>
</evidence>
<dbReference type="InterPro" id="IPR015915">
    <property type="entry name" value="Kelch-typ_b-propeller"/>
</dbReference>
<gene>
    <name evidence="4" type="ORF">INT47_013074</name>
</gene>
<keyword evidence="5" id="KW-1185">Reference proteome</keyword>
<dbReference type="OrthoDB" id="10251809at2759"/>
<evidence type="ECO:0000256" key="2">
    <source>
        <dbReference type="ARBA" id="ARBA00022737"/>
    </source>
</evidence>
<organism evidence="4 5">
    <name type="scientific">Mucor saturninus</name>
    <dbReference type="NCBI Taxonomy" id="64648"/>
    <lineage>
        <taxon>Eukaryota</taxon>
        <taxon>Fungi</taxon>
        <taxon>Fungi incertae sedis</taxon>
        <taxon>Mucoromycota</taxon>
        <taxon>Mucoromycotina</taxon>
        <taxon>Mucoromycetes</taxon>
        <taxon>Mucorales</taxon>
        <taxon>Mucorineae</taxon>
        <taxon>Mucoraceae</taxon>
        <taxon>Mucor</taxon>
    </lineage>
</organism>
<keyword evidence="1" id="KW-0880">Kelch repeat</keyword>
<dbReference type="AlphaFoldDB" id="A0A8H7R1D3"/>
<sequence>MVMLDIVNGSGSTLDELKDQWVTVTTFPNGLDITTRAYTQSMQLSDGKTLLISGGWNNDYSNLAVQTLAFNAEDLSWRGFANYTEYPYGDRQIYYASSVYVPNYGVGYYGGIETNYNASWSYPGINVSQYQDETEQLRYIGYTGLTFFNIGQPENPWSVYPNQLDKPNVFSMYQRSIFDSKSNSIFFFGGTYQTSSINNTFDYTFESSVIFNLTKGQWGTQGFTGSGPSPRYGHTATLVGPNQRDVLIYGGTNNKNNNRALLDFCFTLNLDTYQWTQQNIVSSPNVVLIRTDHSVVLNVTNPTNVTLVDRYIDPKGSSIPRITNSKGLETGLSTGAIAGIAVGATAAKRAEKKKREALEAEKQKDQQIEEPTHVNWVELEKYADSMSPTSLPSQFTYSPRLNDDSTTIVSSSPVVNKPSPMLIQQGLDYQRPNAIDEEGPSGVARYPSLQKPDGA</sequence>
<evidence type="ECO:0000313" key="4">
    <source>
        <dbReference type="EMBL" id="KAG2202458.1"/>
    </source>
</evidence>
<protein>
    <recommendedName>
        <fullName evidence="6">Kelch repeat protein</fullName>
    </recommendedName>
</protein>
<name>A0A8H7R1D3_9FUNG</name>
<keyword evidence="2" id="KW-0677">Repeat</keyword>
<comment type="caution">
    <text evidence="4">The sequence shown here is derived from an EMBL/GenBank/DDBJ whole genome shotgun (WGS) entry which is preliminary data.</text>
</comment>
<evidence type="ECO:0008006" key="6">
    <source>
        <dbReference type="Google" id="ProtNLM"/>
    </source>
</evidence>
<feature type="region of interest" description="Disordered" evidence="3">
    <location>
        <begin position="408"/>
        <end position="455"/>
    </location>
</feature>
<dbReference type="Gene3D" id="2.120.10.80">
    <property type="entry name" value="Kelch-type beta propeller"/>
    <property type="match status" value="1"/>
</dbReference>
<feature type="compositionally biased region" description="Low complexity" evidence="3">
    <location>
        <begin position="409"/>
        <end position="420"/>
    </location>
</feature>
<dbReference type="EMBL" id="JAEPRD010000060">
    <property type="protein sequence ID" value="KAG2202458.1"/>
    <property type="molecule type" value="Genomic_DNA"/>
</dbReference>